<dbReference type="PANTHER" id="PTHR37535">
    <property type="entry name" value="FLUG DOMAIN PROTEIN"/>
    <property type="match status" value="1"/>
</dbReference>
<protein>
    <recommendedName>
        <fullName evidence="1">Phage integrase SAM-like domain-containing protein</fullName>
    </recommendedName>
</protein>
<dbReference type="Proteomes" id="UP001275084">
    <property type="component" value="Unassembled WGS sequence"/>
</dbReference>
<sequence length="202" mass="23880">MTRRCVQQDDLYEYSDSLNWSDGKSLPNKDDDKVFNVKADNNEDKTDLSDIDDFNPNDIDIENVAKLFEGNLYLQNTMYCTFIKYNPQRAFESITLTFLNSFFNWLLSQRTSKDRRKKRGTTKSSSLRTYWKVYQLIYERAMGEKLDVKLNRKMHRVLKLLAKKHCLSNQKHENRCITIDNLKEQVNTTLYTTKKSFGLGEL</sequence>
<proteinExistence type="predicted"/>
<comment type="caution">
    <text evidence="2">The sequence shown here is derived from an EMBL/GenBank/DDBJ whole genome shotgun (WGS) entry which is preliminary data.</text>
</comment>
<dbReference type="EMBL" id="JAUIQD010000005">
    <property type="protein sequence ID" value="KAK3349742.1"/>
    <property type="molecule type" value="Genomic_DNA"/>
</dbReference>
<reference evidence="2" key="1">
    <citation type="journal article" date="2023" name="Mol. Phylogenet. Evol.">
        <title>Genome-scale phylogeny and comparative genomics of the fungal order Sordariales.</title>
        <authorList>
            <person name="Hensen N."/>
            <person name="Bonometti L."/>
            <person name="Westerberg I."/>
            <person name="Brannstrom I.O."/>
            <person name="Guillou S."/>
            <person name="Cros-Aarteil S."/>
            <person name="Calhoun S."/>
            <person name="Haridas S."/>
            <person name="Kuo A."/>
            <person name="Mondo S."/>
            <person name="Pangilinan J."/>
            <person name="Riley R."/>
            <person name="LaButti K."/>
            <person name="Andreopoulos B."/>
            <person name="Lipzen A."/>
            <person name="Chen C."/>
            <person name="Yan M."/>
            <person name="Daum C."/>
            <person name="Ng V."/>
            <person name="Clum A."/>
            <person name="Steindorff A."/>
            <person name="Ohm R.A."/>
            <person name="Martin F."/>
            <person name="Silar P."/>
            <person name="Natvig D.O."/>
            <person name="Lalanne C."/>
            <person name="Gautier V."/>
            <person name="Ament-Velasquez S.L."/>
            <person name="Kruys A."/>
            <person name="Hutchinson M.I."/>
            <person name="Powell A.J."/>
            <person name="Barry K."/>
            <person name="Miller A.N."/>
            <person name="Grigoriev I.V."/>
            <person name="Debuchy R."/>
            <person name="Gladieux P."/>
            <person name="Hiltunen Thoren M."/>
            <person name="Johannesson H."/>
        </authorList>
    </citation>
    <scope>NUCLEOTIDE SEQUENCE</scope>
    <source>
        <strain evidence="2">CBS 955.72</strain>
    </source>
</reference>
<dbReference type="PANTHER" id="PTHR37535:SF2">
    <property type="entry name" value="FINGER DOMAIN PROTEIN, PUTATIVE (AFU_ORTHOLOGUE AFUA_6G09300)-RELATED"/>
    <property type="match status" value="1"/>
</dbReference>
<name>A0AAJ0HFA1_9PEZI</name>
<dbReference type="Pfam" id="PF13102">
    <property type="entry name" value="Phage_int_SAM_5"/>
    <property type="match status" value="1"/>
</dbReference>
<evidence type="ECO:0000313" key="3">
    <source>
        <dbReference type="Proteomes" id="UP001275084"/>
    </source>
</evidence>
<gene>
    <name evidence="2" type="ORF">B0T25DRAFT_582609</name>
</gene>
<evidence type="ECO:0000259" key="1">
    <source>
        <dbReference type="Pfam" id="PF13102"/>
    </source>
</evidence>
<accession>A0AAJ0HFA1</accession>
<dbReference type="AlphaFoldDB" id="A0AAJ0HFA1"/>
<feature type="domain" description="Phage integrase SAM-like" evidence="1">
    <location>
        <begin position="71"/>
        <end position="145"/>
    </location>
</feature>
<dbReference type="InterPro" id="IPR025269">
    <property type="entry name" value="SAM-like_dom"/>
</dbReference>
<reference evidence="2" key="2">
    <citation type="submission" date="2023-06" db="EMBL/GenBank/DDBJ databases">
        <authorList>
            <consortium name="Lawrence Berkeley National Laboratory"/>
            <person name="Haridas S."/>
            <person name="Hensen N."/>
            <person name="Bonometti L."/>
            <person name="Westerberg I."/>
            <person name="Brannstrom I.O."/>
            <person name="Guillou S."/>
            <person name="Cros-Aarteil S."/>
            <person name="Calhoun S."/>
            <person name="Kuo A."/>
            <person name="Mondo S."/>
            <person name="Pangilinan J."/>
            <person name="Riley R."/>
            <person name="Labutti K."/>
            <person name="Andreopoulos B."/>
            <person name="Lipzen A."/>
            <person name="Chen C."/>
            <person name="Yanf M."/>
            <person name="Daum C."/>
            <person name="Ng V."/>
            <person name="Clum A."/>
            <person name="Steindorff A."/>
            <person name="Ohm R."/>
            <person name="Martin F."/>
            <person name="Silar P."/>
            <person name="Natvig D."/>
            <person name="Lalanne C."/>
            <person name="Gautier V."/>
            <person name="Ament-Velasquez S.L."/>
            <person name="Kruys A."/>
            <person name="Hutchinson M.I."/>
            <person name="Powell A.J."/>
            <person name="Barry K."/>
            <person name="Miller A.N."/>
            <person name="Grigoriev I.V."/>
            <person name="Debuchy R."/>
            <person name="Gladieux P."/>
            <person name="Thoren M.H."/>
            <person name="Johannesson H."/>
        </authorList>
    </citation>
    <scope>NUCLEOTIDE SEQUENCE</scope>
    <source>
        <strain evidence="2">CBS 955.72</strain>
    </source>
</reference>
<keyword evidence="3" id="KW-1185">Reference proteome</keyword>
<evidence type="ECO:0000313" key="2">
    <source>
        <dbReference type="EMBL" id="KAK3349742.1"/>
    </source>
</evidence>
<organism evidence="2 3">
    <name type="scientific">Lasiosphaeria hispida</name>
    <dbReference type="NCBI Taxonomy" id="260671"/>
    <lineage>
        <taxon>Eukaryota</taxon>
        <taxon>Fungi</taxon>
        <taxon>Dikarya</taxon>
        <taxon>Ascomycota</taxon>
        <taxon>Pezizomycotina</taxon>
        <taxon>Sordariomycetes</taxon>
        <taxon>Sordariomycetidae</taxon>
        <taxon>Sordariales</taxon>
        <taxon>Lasiosphaeriaceae</taxon>
        <taxon>Lasiosphaeria</taxon>
    </lineage>
</organism>